<dbReference type="Proteomes" id="UP000799437">
    <property type="component" value="Unassembled WGS sequence"/>
</dbReference>
<dbReference type="Gene3D" id="2.130.10.10">
    <property type="entry name" value="YVTN repeat-like/Quinoprotein amine dehydrogenase"/>
    <property type="match status" value="1"/>
</dbReference>
<keyword evidence="5" id="KW-0677">Repeat</keyword>
<reference evidence="8" key="1">
    <citation type="journal article" date="2020" name="Stud. Mycol.">
        <title>101 Dothideomycetes genomes: a test case for predicting lifestyles and emergence of pathogens.</title>
        <authorList>
            <person name="Haridas S."/>
            <person name="Albert R."/>
            <person name="Binder M."/>
            <person name="Bloem J."/>
            <person name="Labutti K."/>
            <person name="Salamov A."/>
            <person name="Andreopoulos B."/>
            <person name="Baker S."/>
            <person name="Barry K."/>
            <person name="Bills G."/>
            <person name="Bluhm B."/>
            <person name="Cannon C."/>
            <person name="Castanera R."/>
            <person name="Culley D."/>
            <person name="Daum C."/>
            <person name="Ezra D."/>
            <person name="Gonzalez J."/>
            <person name="Henrissat B."/>
            <person name="Kuo A."/>
            <person name="Liang C."/>
            <person name="Lipzen A."/>
            <person name="Lutzoni F."/>
            <person name="Magnuson J."/>
            <person name="Mondo S."/>
            <person name="Nolan M."/>
            <person name="Ohm R."/>
            <person name="Pangilinan J."/>
            <person name="Park H.-J."/>
            <person name="Ramirez L."/>
            <person name="Alfaro M."/>
            <person name="Sun H."/>
            <person name="Tritt A."/>
            <person name="Yoshinaga Y."/>
            <person name="Zwiers L.-H."/>
            <person name="Turgeon B."/>
            <person name="Goodwin S."/>
            <person name="Spatafora J."/>
            <person name="Crous P."/>
            <person name="Grigoriev I."/>
        </authorList>
    </citation>
    <scope>NUCLEOTIDE SEQUENCE</scope>
    <source>
        <strain evidence="8">CBS 121739</strain>
    </source>
</reference>
<evidence type="ECO:0000256" key="2">
    <source>
        <dbReference type="ARBA" id="ARBA00009639"/>
    </source>
</evidence>
<dbReference type="PANTHER" id="PTHR15598">
    <property type="entry name" value="ENHANCER OF MRNA-DECAPPING PROTEIN 4"/>
    <property type="match status" value="1"/>
</dbReference>
<feature type="compositionally biased region" description="Polar residues" evidence="6">
    <location>
        <begin position="170"/>
        <end position="180"/>
    </location>
</feature>
<dbReference type="SUPFAM" id="SSF50978">
    <property type="entry name" value="WD40 repeat-like"/>
    <property type="match status" value="1"/>
</dbReference>
<comment type="subcellular location">
    <subcellularLocation>
        <location evidence="1">Cytoplasm</location>
        <location evidence="1">P-body</location>
    </subcellularLocation>
</comment>
<dbReference type="GeneID" id="54486777"/>
<dbReference type="GO" id="GO:0000932">
    <property type="term" value="C:P-body"/>
    <property type="evidence" value="ECO:0007669"/>
    <property type="project" value="UniProtKB-SubCell"/>
</dbReference>
<evidence type="ECO:0000313" key="9">
    <source>
        <dbReference type="Proteomes" id="UP000799437"/>
    </source>
</evidence>
<comment type="similarity">
    <text evidence="2">Belongs to the WD repeat EDC4 family.</text>
</comment>
<sequence>MADLSELFARLKSPNTPADSPQQNSYQPSVSSPIVSPQPSGPQPHHPSAIMSPAMSGGNTPGAEGGNDRTTSLLNLLKFNQPQQSIPPRQPYTELRRHPSSNQNLPSATSTPTARPVSASDLVASFMKKPSSSLAMHSPAEASPASVRAEPHHTSSTENPQDLLLKLLNNPRSSATQSEAGSVRHLDLGKSQSLKSPSTSFPDLAEPLHTTHDSDVPAITSLGNTGAAPSGSMFTYANPFDQLERSSPLNRNGRSAPQRVAQPQIDRVKITTVPSLESQPPVHSPVRIIQGPAKAEISHETVSDAVGELGQQVEKELDDVLSEVATIGKNGKVVPAAVIAAATNNEAKRAGEDHAHELADKALEANSAEALKLAAAGVGDNVADSWESADAEDSPSQGDETVKVYNFPMRPFTAIDIIKLQDKPPTFRASTIMEIAKLKKDFDQMDRQLVCASKNFIAYATLKPLGFRVIRQETGQYRAAFSSSKERIFNISICTPAPGSAATEHETILGTGMNGSIFWTQVAAVSGDAFEEENLDDAGFIFPPAPVHDDNTSGGQLKTRAKTSTRHPEFFAVGRGKSIHLVYPKVARTNRYTNIKTRTCDSERYLKERSLKILTGKAGKDFAFSADDSVIVSLDKAGKMRFWDIRTLWDAAEENPAGAFEGVTIRHPLWSLQTTSPNEKSWPTSVFFLDKERPVSKGIALRYLVVGQKQNHTLQLWDLGLGKAVQELNLPHDNESDAICTVAYHAKSGVMVVGHPTRNSIYFVHISAPKYNLAAMSQAKYIGHLAEPKSTIAKPESTAIMSGIREYSLGPKGKLRTLHLLEEHAGTSESYGPGDAPVFELYVVHSKGVSLISIHREDLGWTKDFRVTNPVEAATTGAVQVSSLRPPQPVTEGSTIGSSNGDARTAPSTQGTSRESAKKDTASSSTSRVVPQTPEAAIRASTLAKVENKQEAERAAILNNSEKSEKKKKKRATDTASQTSTAPRPATSHVMPSPLPSYANAARQTSPAAKGTDGDAPAWALRLLNQPGSVAPAVTDGPLSSQLSKALTERFDDLYKRIDNDKRALDASSGAKQEAVLRLVSSTLSDNLDQAFSRHIQESVKTSILPALTNSVGAMVGQQINLVVPREIKSTLPALVSKAMQEPDTLRIISDLVASKVTKTIETQISASFQNLGPSLASVVSNTVKQTSSQADHRLAEQLRQADMQRQADASKIVQLIGMVQELSESVAVMRSSQTDARNEISRLQQQLIETQSRETTVESVVTEPKVEEQDSELNTIHGLINSGRYEDGTIMWLQSPRQAELFDLLFMRFGPNFIKHLSSLVSLSVAAATTANLESNLAQRLDWLDTVLISLDPTDPEIVEVVPQIMEVIGTRLRDVYMQISESEGSSAAPLRRLSGSVRQAMEVKVAAQRHLSTRG</sequence>
<accession>A0A6A6VXM6</accession>
<feature type="region of interest" description="Disordered" evidence="6">
    <location>
        <begin position="881"/>
        <end position="1014"/>
    </location>
</feature>
<dbReference type="InterPro" id="IPR044938">
    <property type="entry name" value="EDC4_C_sf"/>
</dbReference>
<feature type="region of interest" description="Disordered" evidence="6">
    <location>
        <begin position="1"/>
        <end position="236"/>
    </location>
</feature>
<evidence type="ECO:0000256" key="3">
    <source>
        <dbReference type="ARBA" id="ARBA00022490"/>
    </source>
</evidence>
<keyword evidence="4" id="KW-0853">WD repeat</keyword>
<dbReference type="OrthoDB" id="21128at2759"/>
<dbReference type="InterPro" id="IPR015943">
    <property type="entry name" value="WD40/YVTN_repeat-like_dom_sf"/>
</dbReference>
<feature type="compositionally biased region" description="Polar residues" evidence="6">
    <location>
        <begin position="13"/>
        <end position="24"/>
    </location>
</feature>
<dbReference type="EMBL" id="ML996578">
    <property type="protein sequence ID" value="KAF2754983.1"/>
    <property type="molecule type" value="Genomic_DNA"/>
</dbReference>
<evidence type="ECO:0000256" key="1">
    <source>
        <dbReference type="ARBA" id="ARBA00004201"/>
    </source>
</evidence>
<evidence type="ECO:0000256" key="4">
    <source>
        <dbReference type="ARBA" id="ARBA00022574"/>
    </source>
</evidence>
<dbReference type="InterPro" id="IPR055393">
    <property type="entry name" value="Beta-prop_EDC4L"/>
</dbReference>
<keyword evidence="9" id="KW-1185">Reference proteome</keyword>
<dbReference type="InterPro" id="IPR045152">
    <property type="entry name" value="EDC4-like"/>
</dbReference>
<protein>
    <recommendedName>
        <fullName evidence="7">EDC4-like protein pdc1 beta-propeller domain-containing protein</fullName>
    </recommendedName>
</protein>
<dbReference type="PANTHER" id="PTHR15598:SF5">
    <property type="entry name" value="ENHANCER OF MRNA-DECAPPING PROTEIN 4"/>
    <property type="match status" value="1"/>
</dbReference>
<feature type="compositionally biased region" description="Polar residues" evidence="6">
    <location>
        <begin position="190"/>
        <end position="201"/>
    </location>
</feature>
<evidence type="ECO:0000256" key="5">
    <source>
        <dbReference type="ARBA" id="ARBA00022737"/>
    </source>
</evidence>
<feature type="domain" description="EDC4-like protein pdc1 beta-propeller" evidence="7">
    <location>
        <begin position="610"/>
        <end position="766"/>
    </location>
</feature>
<keyword evidence="3" id="KW-0963">Cytoplasm</keyword>
<evidence type="ECO:0000259" key="7">
    <source>
        <dbReference type="Pfam" id="PF24106"/>
    </source>
</evidence>
<feature type="compositionally biased region" description="Low complexity" evidence="6">
    <location>
        <begin position="25"/>
        <end position="38"/>
    </location>
</feature>
<evidence type="ECO:0000313" key="8">
    <source>
        <dbReference type="EMBL" id="KAF2754983.1"/>
    </source>
</evidence>
<proteinExistence type="inferred from homology"/>
<name>A0A6A6VXM6_9PEZI</name>
<dbReference type="RefSeq" id="XP_033597434.1">
    <property type="nucleotide sequence ID" value="XM_033745723.1"/>
</dbReference>
<feature type="compositionally biased region" description="Polar residues" evidence="6">
    <location>
        <begin position="68"/>
        <end position="87"/>
    </location>
</feature>
<dbReference type="InterPro" id="IPR036322">
    <property type="entry name" value="WD40_repeat_dom_sf"/>
</dbReference>
<organism evidence="8 9">
    <name type="scientific">Pseudovirgaria hyperparasitica</name>
    <dbReference type="NCBI Taxonomy" id="470096"/>
    <lineage>
        <taxon>Eukaryota</taxon>
        <taxon>Fungi</taxon>
        <taxon>Dikarya</taxon>
        <taxon>Ascomycota</taxon>
        <taxon>Pezizomycotina</taxon>
        <taxon>Dothideomycetes</taxon>
        <taxon>Dothideomycetes incertae sedis</taxon>
        <taxon>Acrospermales</taxon>
        <taxon>Acrospermaceae</taxon>
        <taxon>Pseudovirgaria</taxon>
    </lineage>
</organism>
<dbReference type="FunFam" id="2.130.10.10:FF:000817">
    <property type="entry name" value="WGS project CABT00000000 data, contig 2.15"/>
    <property type="match status" value="1"/>
</dbReference>
<evidence type="ECO:0000256" key="6">
    <source>
        <dbReference type="SAM" id="MobiDB-lite"/>
    </source>
</evidence>
<feature type="compositionally biased region" description="Polar residues" evidence="6">
    <location>
        <begin position="881"/>
        <end position="914"/>
    </location>
</feature>
<gene>
    <name evidence="8" type="ORF">EJ05DRAFT_488549</name>
</gene>
<feature type="compositionally biased region" description="Polar residues" evidence="6">
    <location>
        <begin position="100"/>
        <end position="113"/>
    </location>
</feature>
<dbReference type="Gene3D" id="1.10.220.100">
    <property type="entry name" value="conserved c-terminal region of ge- 1"/>
    <property type="match status" value="1"/>
</dbReference>
<dbReference type="Pfam" id="PF24106">
    <property type="entry name" value="Beta-prop_EDC4L"/>
    <property type="match status" value="1"/>
</dbReference>
<dbReference type="GO" id="GO:0031087">
    <property type="term" value="P:deadenylation-independent decapping of nuclear-transcribed mRNA"/>
    <property type="evidence" value="ECO:0007669"/>
    <property type="project" value="InterPro"/>
</dbReference>